<organism evidence="2 3">
    <name type="scientific">Acer saccharum</name>
    <name type="common">Sugar maple</name>
    <dbReference type="NCBI Taxonomy" id="4024"/>
    <lineage>
        <taxon>Eukaryota</taxon>
        <taxon>Viridiplantae</taxon>
        <taxon>Streptophyta</taxon>
        <taxon>Embryophyta</taxon>
        <taxon>Tracheophyta</taxon>
        <taxon>Spermatophyta</taxon>
        <taxon>Magnoliopsida</taxon>
        <taxon>eudicotyledons</taxon>
        <taxon>Gunneridae</taxon>
        <taxon>Pentapetalae</taxon>
        <taxon>rosids</taxon>
        <taxon>malvids</taxon>
        <taxon>Sapindales</taxon>
        <taxon>Sapindaceae</taxon>
        <taxon>Hippocastanoideae</taxon>
        <taxon>Acereae</taxon>
        <taxon>Acer</taxon>
    </lineage>
</organism>
<keyword evidence="3" id="KW-1185">Reference proteome</keyword>
<proteinExistence type="predicted"/>
<dbReference type="AlphaFoldDB" id="A0AA39SXU0"/>
<accession>A0AA39SXU0</accession>
<keyword evidence="1" id="KW-0812">Transmembrane</keyword>
<keyword evidence="1" id="KW-1133">Transmembrane helix</keyword>
<reference evidence="2" key="2">
    <citation type="submission" date="2023-06" db="EMBL/GenBank/DDBJ databases">
        <authorList>
            <person name="Swenson N.G."/>
            <person name="Wegrzyn J.L."/>
            <person name="Mcevoy S.L."/>
        </authorList>
    </citation>
    <scope>NUCLEOTIDE SEQUENCE</scope>
    <source>
        <strain evidence="2">NS2018</strain>
        <tissue evidence="2">Leaf</tissue>
    </source>
</reference>
<dbReference type="Proteomes" id="UP001168877">
    <property type="component" value="Unassembled WGS sequence"/>
</dbReference>
<dbReference type="EMBL" id="JAUESC010000004">
    <property type="protein sequence ID" value="KAK0598035.1"/>
    <property type="molecule type" value="Genomic_DNA"/>
</dbReference>
<evidence type="ECO:0000313" key="2">
    <source>
        <dbReference type="EMBL" id="KAK0598035.1"/>
    </source>
</evidence>
<gene>
    <name evidence="2" type="ORF">LWI29_030917</name>
</gene>
<name>A0AA39SXU0_ACESA</name>
<evidence type="ECO:0000256" key="1">
    <source>
        <dbReference type="SAM" id="Phobius"/>
    </source>
</evidence>
<feature type="transmembrane region" description="Helical" evidence="1">
    <location>
        <begin position="95"/>
        <end position="121"/>
    </location>
</feature>
<protein>
    <submittedName>
        <fullName evidence="2">Uncharacterized protein</fullName>
    </submittedName>
</protein>
<keyword evidence="1" id="KW-0472">Membrane</keyword>
<reference evidence="2" key="1">
    <citation type="journal article" date="2022" name="Plant J.">
        <title>Strategies of tolerance reflected in two North American maple genomes.</title>
        <authorList>
            <person name="McEvoy S.L."/>
            <person name="Sezen U.U."/>
            <person name="Trouern-Trend A."/>
            <person name="McMahon S.M."/>
            <person name="Schaberg P.G."/>
            <person name="Yang J."/>
            <person name="Wegrzyn J.L."/>
            <person name="Swenson N.G."/>
        </authorList>
    </citation>
    <scope>NUCLEOTIDE SEQUENCE</scope>
    <source>
        <strain evidence="2">NS2018</strain>
    </source>
</reference>
<comment type="caution">
    <text evidence="2">The sequence shown here is derived from an EMBL/GenBank/DDBJ whole genome shotgun (WGS) entry which is preliminary data.</text>
</comment>
<sequence length="127" mass="13781">MCNDNDGCASTMARVSTVLFCSHHHHTLQILGGSSCRRRHCNAGVAMRCSVDGDTKSPRRSPASSNIKDGAVASEFHHHDHDLLSQSSMVSLLQMMLMIIIMISNVVPAAVAVVDVVILSYDQKSFN</sequence>
<evidence type="ECO:0000313" key="3">
    <source>
        <dbReference type="Proteomes" id="UP001168877"/>
    </source>
</evidence>